<reference evidence="3" key="2">
    <citation type="submission" date="2024-01" db="EMBL/GenBank/DDBJ databases">
        <title>Roseobacter fucihabitans sp. nov., isolated from the brown alga Fucus spiralis.</title>
        <authorList>
            <person name="Hahnke S."/>
            <person name="Berger M."/>
            <person name="Schlingloff A."/>
            <person name="Athale I."/>
            <person name="Neumann-Schaal M."/>
            <person name="Adenaya A."/>
            <person name="Poehlein A."/>
            <person name="Daniel R."/>
            <person name="Pertersen J."/>
            <person name="Brinkhoff T."/>
        </authorList>
    </citation>
    <scope>NUCLEOTIDE SEQUENCE [LARGE SCALE GENOMIC DNA]</scope>
    <source>
        <strain evidence="3">B14</strain>
    </source>
</reference>
<sequence>MGAKPDPARAKLPISCCMRCAPPPVRVSHETIHRFAYSKDARAEQSVATGQNTADAAGQEDTGVNKS</sequence>
<evidence type="ECO:0000313" key="3">
    <source>
        <dbReference type="Proteomes" id="UP001318682"/>
    </source>
</evidence>
<accession>A0ABZ2BLV9</accession>
<feature type="region of interest" description="Disordered" evidence="1">
    <location>
        <begin position="40"/>
        <end position="67"/>
    </location>
</feature>
<proteinExistence type="predicted"/>
<evidence type="ECO:0000313" key="2">
    <source>
        <dbReference type="EMBL" id="WVX47107.1"/>
    </source>
</evidence>
<name>A0ABZ2BLV9_9RHOB</name>
<reference evidence="2 3" key="1">
    <citation type="submission" date="2015-07" db="EMBL/GenBank/DDBJ databases">
        <authorList>
            <person name="Voget S."/>
            <person name="Dogs M."/>
            <person name="Brinkhoff T.H."/>
            <person name="Daniel R."/>
        </authorList>
    </citation>
    <scope>NUCLEOTIDE SEQUENCE [LARGE SCALE GENOMIC DNA]</scope>
    <source>
        <strain evidence="2 3">B14</strain>
    </source>
</reference>
<evidence type="ECO:0000256" key="1">
    <source>
        <dbReference type="SAM" id="MobiDB-lite"/>
    </source>
</evidence>
<gene>
    <name evidence="2" type="ORF">ROLI_001720</name>
</gene>
<dbReference type="EMBL" id="CP143423">
    <property type="protein sequence ID" value="WVX47107.1"/>
    <property type="molecule type" value="Genomic_DNA"/>
</dbReference>
<protein>
    <submittedName>
        <fullName evidence="2">Uncharacterized protein</fullName>
    </submittedName>
</protein>
<dbReference type="Proteomes" id="UP001318682">
    <property type="component" value="Chromosome"/>
</dbReference>
<keyword evidence="3" id="KW-1185">Reference proteome</keyword>
<organism evidence="2 3">
    <name type="scientific">Roseobacter fucihabitans</name>
    <dbReference type="NCBI Taxonomy" id="1537242"/>
    <lineage>
        <taxon>Bacteria</taxon>
        <taxon>Pseudomonadati</taxon>
        <taxon>Pseudomonadota</taxon>
        <taxon>Alphaproteobacteria</taxon>
        <taxon>Rhodobacterales</taxon>
        <taxon>Roseobacteraceae</taxon>
        <taxon>Roseobacter</taxon>
    </lineage>
</organism>